<dbReference type="InterPro" id="IPR013783">
    <property type="entry name" value="Ig-like_fold"/>
</dbReference>
<comment type="subcellular location">
    <subcellularLocation>
        <location evidence="1">Membrane</location>
    </subcellularLocation>
</comment>
<evidence type="ECO:0000313" key="8">
    <source>
        <dbReference type="Proteomes" id="UP000314980"/>
    </source>
</evidence>
<evidence type="ECO:0000259" key="6">
    <source>
        <dbReference type="SMART" id="SM00409"/>
    </source>
</evidence>
<evidence type="ECO:0000313" key="7">
    <source>
        <dbReference type="Ensembl" id="ENSLCAP00010024744.1"/>
    </source>
</evidence>
<evidence type="ECO:0000256" key="2">
    <source>
        <dbReference type="ARBA" id="ARBA00022692"/>
    </source>
</evidence>
<dbReference type="InterPro" id="IPR036179">
    <property type="entry name" value="Ig-like_dom_sf"/>
</dbReference>
<dbReference type="PANTHER" id="PTHR11860:SF87">
    <property type="entry name" value="CMRF35-LIKE MOLECULE 8"/>
    <property type="match status" value="1"/>
</dbReference>
<dbReference type="STRING" id="8187.ENSLCAP00010024744"/>
<evidence type="ECO:0000256" key="1">
    <source>
        <dbReference type="ARBA" id="ARBA00004370"/>
    </source>
</evidence>
<dbReference type="AlphaFoldDB" id="A0A4W6DHF4"/>
<dbReference type="Proteomes" id="UP000314980">
    <property type="component" value="Unassembled WGS sequence"/>
</dbReference>
<keyword evidence="8" id="KW-1185">Reference proteome</keyword>
<feature type="region of interest" description="Disordered" evidence="4">
    <location>
        <begin position="336"/>
        <end position="376"/>
    </location>
</feature>
<dbReference type="PANTHER" id="PTHR11860">
    <property type="entry name" value="POLYMERIC-IMMUNOGLOBULIN RECEPTOR"/>
    <property type="match status" value="1"/>
</dbReference>
<evidence type="ECO:0000256" key="4">
    <source>
        <dbReference type="SAM" id="MobiDB-lite"/>
    </source>
</evidence>
<dbReference type="Ensembl" id="ENSLCAT00010025278.1">
    <property type="protein sequence ID" value="ENSLCAP00010024744.1"/>
    <property type="gene ID" value="ENSLCAG00010011571.1"/>
</dbReference>
<accession>A0A4W6DHF4</accession>
<reference evidence="7" key="3">
    <citation type="submission" date="2025-09" db="UniProtKB">
        <authorList>
            <consortium name="Ensembl"/>
        </authorList>
    </citation>
    <scope>IDENTIFICATION</scope>
</reference>
<dbReference type="SMART" id="SM00409">
    <property type="entry name" value="IG"/>
    <property type="match status" value="2"/>
</dbReference>
<feature type="domain" description="Immunoglobulin" evidence="6">
    <location>
        <begin position="12"/>
        <end position="117"/>
    </location>
</feature>
<keyword evidence="2" id="KW-0812">Transmembrane</keyword>
<dbReference type="InterPro" id="IPR003599">
    <property type="entry name" value="Ig_sub"/>
</dbReference>
<keyword evidence="3" id="KW-0472">Membrane</keyword>
<feature type="chain" id="PRO_5021472586" description="Immunoglobulin domain-containing protein" evidence="5">
    <location>
        <begin position="18"/>
        <end position="376"/>
    </location>
</feature>
<keyword evidence="5" id="KW-0732">Signal</keyword>
<evidence type="ECO:0000256" key="3">
    <source>
        <dbReference type="ARBA" id="ARBA00023136"/>
    </source>
</evidence>
<reference evidence="7" key="2">
    <citation type="submission" date="2025-08" db="UniProtKB">
        <authorList>
            <consortium name="Ensembl"/>
        </authorList>
    </citation>
    <scope>IDENTIFICATION</scope>
</reference>
<dbReference type="Pfam" id="PF07686">
    <property type="entry name" value="V-set"/>
    <property type="match status" value="2"/>
</dbReference>
<reference evidence="8" key="1">
    <citation type="submission" date="2015-09" db="EMBL/GenBank/DDBJ databases">
        <authorList>
            <person name="Sai Rama Sridatta P."/>
        </authorList>
    </citation>
    <scope>NUCLEOTIDE SEQUENCE [LARGE SCALE GENOMIC DNA]</scope>
</reference>
<name>A0A4W6DHF4_LATCA</name>
<feature type="domain" description="Immunoglobulin" evidence="6">
    <location>
        <begin position="125"/>
        <end position="223"/>
    </location>
</feature>
<dbReference type="Gene3D" id="2.60.40.10">
    <property type="entry name" value="Immunoglobulins"/>
    <property type="match status" value="2"/>
</dbReference>
<dbReference type="GeneTree" id="ENSGT00950000182977"/>
<dbReference type="InParanoid" id="A0A4W6DHF4"/>
<evidence type="ECO:0000256" key="5">
    <source>
        <dbReference type="SAM" id="SignalP"/>
    </source>
</evidence>
<feature type="compositionally biased region" description="Polar residues" evidence="4">
    <location>
        <begin position="350"/>
        <end position="368"/>
    </location>
</feature>
<dbReference type="InterPro" id="IPR013106">
    <property type="entry name" value="Ig_V-set"/>
</dbReference>
<organism evidence="7 8">
    <name type="scientific">Lates calcarifer</name>
    <name type="common">Barramundi</name>
    <name type="synonym">Holocentrus calcarifer</name>
    <dbReference type="NCBI Taxonomy" id="8187"/>
    <lineage>
        <taxon>Eukaryota</taxon>
        <taxon>Metazoa</taxon>
        <taxon>Chordata</taxon>
        <taxon>Craniata</taxon>
        <taxon>Vertebrata</taxon>
        <taxon>Euteleostomi</taxon>
        <taxon>Actinopterygii</taxon>
        <taxon>Neopterygii</taxon>
        <taxon>Teleostei</taxon>
        <taxon>Neoteleostei</taxon>
        <taxon>Acanthomorphata</taxon>
        <taxon>Carangaria</taxon>
        <taxon>Carangaria incertae sedis</taxon>
        <taxon>Centropomidae</taxon>
        <taxon>Lates</taxon>
    </lineage>
</organism>
<feature type="signal peptide" evidence="5">
    <location>
        <begin position="1"/>
        <end position="17"/>
    </location>
</feature>
<dbReference type="GO" id="GO:0005886">
    <property type="term" value="C:plasma membrane"/>
    <property type="evidence" value="ECO:0007669"/>
    <property type="project" value="TreeGrafter"/>
</dbReference>
<dbReference type="GO" id="GO:0004888">
    <property type="term" value="F:transmembrane signaling receptor activity"/>
    <property type="evidence" value="ECO:0007669"/>
    <property type="project" value="TreeGrafter"/>
</dbReference>
<dbReference type="InterPro" id="IPR050671">
    <property type="entry name" value="CD300_family_receptors"/>
</dbReference>
<proteinExistence type="predicted"/>
<protein>
    <recommendedName>
        <fullName evidence="6">Immunoglobulin domain-containing protein</fullName>
    </recommendedName>
</protein>
<sequence>MILLLQNCWMSVLEVSGHVGGVVSILCPVSQTKDNNSQHSNMYLCKGVCSRENILIQTENKRSAVTWQGRYNIEVNRGDGVFNVTIKKLKRSDEGRYCCGMEKPFNVLYQEVNLIVLDGDKTCSDINVEGFEGGEVSFQSSHRLAWKYNKYLCRDPCKETEDILATVKSGKRVESGRITLVDSGDGVFNVTFSQLRLSDSGKYWCGVDRPGFDTFTAVTLTVKERKCDFFSITMYLFPLFYFLSLHSPLVGKSQHFRGKYFMMIMSSSHVCMSIQHLHLSCCSSFPPQVNHGDHHYEEILGKKDSGGVVSSVYANVSSPTDQLHYASVNFQNDSTTVLTNRNAPPDTDKNGSSTCDYSSISGTPNLYSTVIKPEGP</sequence>
<dbReference type="SUPFAM" id="SSF48726">
    <property type="entry name" value="Immunoglobulin"/>
    <property type="match status" value="2"/>
</dbReference>